<sequence length="544" mass="59400">MADAPILYGPDGQPIRREVLTAEIAGPTITGVRSPFSDYPADGLNPRRLASILREADAGDPVRYFELCEQIEERDAHYLGVLGTRKRSVAQLDITVEAASDTPEAKAHADMIESWLGRDELQGELFDILDAIGKGWSFTEIIWDTSEGQWMPTRLERRDQRWFKPDIRDGVTPLLRVDANQDTFAQGLPPPGPNGAGYTPLPTFKFITAAIRAKSGLPVRSGLGRVASWHWMFKAFTQRDWAIFAQVYGQPMRVGKYPAGSSEKDKDTLFRAVANIAGDCAAIIPESMLIEFVRNEGFNATGDLYVKRVDWLDQQMSKAVLGQTATTDAIAGGHAVGQEHRSVQEDIERADAKALSSILNRDLVQTWVQLEHGPQKAYPRLRIGRPESKNVTQILDGISRGVPMGMQVERSWMNDLLGVPVPSPSKDGRMPELLTAPATASPFGSMFPSASPQQRALAAAEMALHDVRDPIATLSDQAAKLCAPGSDALVDEVRAVIESSTSLQQVQDKLRALKPGAAEAQMAGLMRMARVIANLTGRASIPDA</sequence>
<keyword evidence="2" id="KW-1185">Reference proteome</keyword>
<organism evidence="1 2">
    <name type="scientific">Rhodopseudomonas pseudopalustris</name>
    <dbReference type="NCBI Taxonomy" id="1513892"/>
    <lineage>
        <taxon>Bacteria</taxon>
        <taxon>Pseudomonadati</taxon>
        <taxon>Pseudomonadota</taxon>
        <taxon>Alphaproteobacteria</taxon>
        <taxon>Hyphomicrobiales</taxon>
        <taxon>Nitrobacteraceae</taxon>
        <taxon>Rhodopseudomonas</taxon>
    </lineage>
</organism>
<dbReference type="Proteomes" id="UP000199615">
    <property type="component" value="Unassembled WGS sequence"/>
</dbReference>
<evidence type="ECO:0000313" key="2">
    <source>
        <dbReference type="Proteomes" id="UP000199615"/>
    </source>
</evidence>
<gene>
    <name evidence="1" type="ORF">SAMN05444123_108162</name>
</gene>
<reference evidence="2" key="1">
    <citation type="submission" date="2016-10" db="EMBL/GenBank/DDBJ databases">
        <authorList>
            <person name="Varghese N."/>
            <person name="Submissions S."/>
        </authorList>
    </citation>
    <scope>NUCLEOTIDE SEQUENCE [LARGE SCALE GENOMIC DNA]</scope>
    <source>
        <strain evidence="2">DSM 123</strain>
    </source>
</reference>
<dbReference type="Pfam" id="PF06074">
    <property type="entry name" value="Portal_Mu"/>
    <property type="match status" value="1"/>
</dbReference>
<accession>A0A1H8VAF7</accession>
<protein>
    <submittedName>
        <fullName evidence="1">Mu-like prophage protein gp29</fullName>
    </submittedName>
</protein>
<dbReference type="AlphaFoldDB" id="A0A1H8VAF7"/>
<proteinExistence type="predicted"/>
<dbReference type="OrthoDB" id="9797300at2"/>
<dbReference type="InterPro" id="IPR009279">
    <property type="entry name" value="Portal_Mu"/>
</dbReference>
<dbReference type="RefSeq" id="WP_092685251.1">
    <property type="nucleotide sequence ID" value="NZ_FODT01000008.1"/>
</dbReference>
<dbReference type="EMBL" id="FODT01000008">
    <property type="protein sequence ID" value="SEP12442.1"/>
    <property type="molecule type" value="Genomic_DNA"/>
</dbReference>
<name>A0A1H8VAF7_9BRAD</name>
<evidence type="ECO:0000313" key="1">
    <source>
        <dbReference type="EMBL" id="SEP12442.1"/>
    </source>
</evidence>